<dbReference type="HOGENOM" id="CLU_043563_1_0_1"/>
<organism evidence="6 7">
    <name type="scientific">Scheffersomyces stipitis (strain ATCC 58785 / CBS 6054 / NBRC 10063 / NRRL Y-11545)</name>
    <name type="common">Yeast</name>
    <name type="synonym">Pichia stipitis</name>
    <dbReference type="NCBI Taxonomy" id="322104"/>
    <lineage>
        <taxon>Eukaryota</taxon>
        <taxon>Fungi</taxon>
        <taxon>Dikarya</taxon>
        <taxon>Ascomycota</taxon>
        <taxon>Saccharomycotina</taxon>
        <taxon>Pichiomycetes</taxon>
        <taxon>Debaryomycetaceae</taxon>
        <taxon>Scheffersomyces</taxon>
    </lineage>
</organism>
<evidence type="ECO:0000313" key="6">
    <source>
        <dbReference type="EMBL" id="ABN65698.2"/>
    </source>
</evidence>
<comment type="subcellular location">
    <subcellularLocation>
        <location evidence="1">Membrane</location>
        <topology evidence="1">Multi-pass membrane protein</topology>
    </subcellularLocation>
</comment>
<dbReference type="RefSeq" id="XP_001383727.2">
    <property type="nucleotide sequence ID" value="XM_001383690.1"/>
</dbReference>
<dbReference type="Proteomes" id="UP000002258">
    <property type="component" value="Chromosome 3"/>
</dbReference>
<sequence length="346" mass="38508">MAGLIRIHNIPRSTRILLGAVAAISGLIFIIKFNTYREELISPTPTNSPDGVVSFQNIQVPYLQLVPRFTLFYPWVVVTAIFAEVSIIALIISVVVLYVSTKYVEKYWSWKEVIKFVLVVGSITNFVSVIVTIVSNIARGDVAGMDQPLGGGISYYFGFLVVFKQLIPEHNIVLFQGLVNFRVKHLPFTALVVVVLWSALVTRSLYPVVPSVNSFIVSYTYLRFFQSFAVDPLLPITSASSDAANSSLITGDASDTFQLVEFFPSITKPYLSVVFDKGYELFVFLGVVTPFNDESVEQSNLRAQKRQEQVSQAQKSVANSVAERRRQVALQVIEERINKEAATSST</sequence>
<evidence type="ECO:0000256" key="1">
    <source>
        <dbReference type="ARBA" id="ARBA00004141"/>
    </source>
</evidence>
<dbReference type="OMA" id="EIHFWEV"/>
<dbReference type="InterPro" id="IPR035952">
    <property type="entry name" value="Rhomboid-like_sf"/>
</dbReference>
<dbReference type="KEGG" id="pic:PICST_43715"/>
<evidence type="ECO:0000256" key="3">
    <source>
        <dbReference type="ARBA" id="ARBA00022989"/>
    </source>
</evidence>
<dbReference type="GO" id="GO:0005794">
    <property type="term" value="C:Golgi apparatus"/>
    <property type="evidence" value="ECO:0007669"/>
    <property type="project" value="TreeGrafter"/>
</dbReference>
<feature type="transmembrane region" description="Helical" evidence="5">
    <location>
        <begin position="149"/>
        <end position="167"/>
    </location>
</feature>
<feature type="transmembrane region" description="Helical" evidence="5">
    <location>
        <begin position="16"/>
        <end position="33"/>
    </location>
</feature>
<evidence type="ECO:0008006" key="8">
    <source>
        <dbReference type="Google" id="ProtNLM"/>
    </source>
</evidence>
<feature type="transmembrane region" description="Helical" evidence="5">
    <location>
        <begin position="113"/>
        <end position="137"/>
    </location>
</feature>
<keyword evidence="7" id="KW-1185">Reference proteome</keyword>
<feature type="transmembrane region" description="Helical" evidence="5">
    <location>
        <begin position="72"/>
        <end position="101"/>
    </location>
</feature>
<dbReference type="eggNOG" id="KOG2890">
    <property type="taxonomic scope" value="Eukaryota"/>
</dbReference>
<proteinExistence type="predicted"/>
<dbReference type="EMBL" id="CP000497">
    <property type="protein sequence ID" value="ABN65698.2"/>
    <property type="molecule type" value="Genomic_DNA"/>
</dbReference>
<evidence type="ECO:0000256" key="2">
    <source>
        <dbReference type="ARBA" id="ARBA00022692"/>
    </source>
</evidence>
<accession>A3LR88</accession>
<name>A3LR88_PICST</name>
<dbReference type="OrthoDB" id="73612at2759"/>
<gene>
    <name evidence="6" type="ORF">PICST_43715</name>
</gene>
<dbReference type="GO" id="GO:0006890">
    <property type="term" value="P:retrograde vesicle-mediated transport, Golgi to endoplasmic reticulum"/>
    <property type="evidence" value="ECO:0007669"/>
    <property type="project" value="InterPro"/>
</dbReference>
<keyword evidence="4 5" id="KW-0472">Membrane</keyword>
<evidence type="ECO:0000256" key="4">
    <source>
        <dbReference type="ARBA" id="ARBA00023136"/>
    </source>
</evidence>
<dbReference type="Gene3D" id="1.20.1540.10">
    <property type="entry name" value="Rhomboid-like"/>
    <property type="match status" value="1"/>
</dbReference>
<dbReference type="FunCoup" id="A3LR88">
    <property type="interactions" value="628"/>
</dbReference>
<keyword evidence="2 5" id="KW-0812">Transmembrane</keyword>
<dbReference type="SUPFAM" id="SSF144091">
    <property type="entry name" value="Rhomboid-like"/>
    <property type="match status" value="1"/>
</dbReference>
<keyword evidence="3 5" id="KW-1133">Transmembrane helix</keyword>
<evidence type="ECO:0000256" key="5">
    <source>
        <dbReference type="SAM" id="Phobius"/>
    </source>
</evidence>
<protein>
    <recommendedName>
        <fullName evidence="8">DUF1751-domain-containing protein</fullName>
    </recommendedName>
</protein>
<dbReference type="SMART" id="SM01160">
    <property type="entry name" value="DUF1751"/>
    <property type="match status" value="1"/>
</dbReference>
<dbReference type="AlphaFoldDB" id="A3LR88"/>
<dbReference type="GeneID" id="4838174"/>
<evidence type="ECO:0000313" key="7">
    <source>
        <dbReference type="Proteomes" id="UP000002258"/>
    </source>
</evidence>
<dbReference type="InterPro" id="IPR013861">
    <property type="entry name" value="TMEM115/Pdh1/Rbl19"/>
</dbReference>
<dbReference type="FunFam" id="1.20.1540.10:FF:000004">
    <property type="entry name" value="Transmembrane protein 115"/>
    <property type="match status" value="1"/>
</dbReference>
<dbReference type="Pfam" id="PF08551">
    <property type="entry name" value="DUF1751"/>
    <property type="match status" value="1"/>
</dbReference>
<dbReference type="PANTHER" id="PTHR13377:SF3">
    <property type="entry name" value="TRANSMEMBRANE PROTEIN 115"/>
    <property type="match status" value="1"/>
</dbReference>
<feature type="transmembrane region" description="Helical" evidence="5">
    <location>
        <begin position="188"/>
        <end position="206"/>
    </location>
</feature>
<dbReference type="InParanoid" id="A3LR88"/>
<dbReference type="PANTHER" id="PTHR13377">
    <property type="entry name" value="PLACENTAL PROTEIN 6"/>
    <property type="match status" value="1"/>
</dbReference>
<reference evidence="6 7" key="1">
    <citation type="journal article" date="2007" name="Nat. Biotechnol.">
        <title>Genome sequence of the lignocellulose-bioconverting and xylose-fermenting yeast Pichia stipitis.</title>
        <authorList>
            <person name="Jeffries T.W."/>
            <person name="Grigoriev I.V."/>
            <person name="Grimwood J."/>
            <person name="Laplaza J.M."/>
            <person name="Aerts A."/>
            <person name="Salamov A."/>
            <person name="Schmutz J."/>
            <person name="Lindquist E."/>
            <person name="Dehal P."/>
            <person name="Shapiro H."/>
            <person name="Jin Y.S."/>
            <person name="Passoth V."/>
            <person name="Richardson P.M."/>
        </authorList>
    </citation>
    <scope>NUCLEOTIDE SEQUENCE [LARGE SCALE GENOMIC DNA]</scope>
    <source>
        <strain evidence="7">ATCC 58785 / CBS 6054 / NBRC 10063 / NRRL Y-11545</strain>
    </source>
</reference>
<dbReference type="GO" id="GO:0016020">
    <property type="term" value="C:membrane"/>
    <property type="evidence" value="ECO:0007669"/>
    <property type="project" value="UniProtKB-SubCell"/>
</dbReference>